<dbReference type="HOGENOM" id="CLU_979635_0_0_9"/>
<name>G5IDJ8_9FIRM</name>
<keyword evidence="2" id="KW-1185">Reference proteome</keyword>
<gene>
    <name evidence="1" type="ORF">HMPREF9473_01575</name>
</gene>
<dbReference type="AlphaFoldDB" id="G5IDJ8"/>
<proteinExistence type="predicted"/>
<evidence type="ECO:0000313" key="2">
    <source>
        <dbReference type="Proteomes" id="UP000005384"/>
    </source>
</evidence>
<accession>G5IDJ8</accession>
<evidence type="ECO:0008006" key="3">
    <source>
        <dbReference type="Google" id="ProtNLM"/>
    </source>
</evidence>
<reference evidence="1 2" key="1">
    <citation type="submission" date="2011-08" db="EMBL/GenBank/DDBJ databases">
        <title>The Genome Sequence of Clostridium hathewayi WAL-18680.</title>
        <authorList>
            <consortium name="The Broad Institute Genome Sequencing Platform"/>
            <person name="Earl A."/>
            <person name="Ward D."/>
            <person name="Feldgarden M."/>
            <person name="Gevers D."/>
            <person name="Finegold S.M."/>
            <person name="Summanen P.H."/>
            <person name="Molitoris D.R."/>
            <person name="Song M."/>
            <person name="Daigneault M."/>
            <person name="Allen-Vercoe E."/>
            <person name="Young S.K."/>
            <person name="Zeng Q."/>
            <person name="Gargeya S."/>
            <person name="Fitzgerald M."/>
            <person name="Haas B."/>
            <person name="Abouelleil A."/>
            <person name="Alvarado L."/>
            <person name="Arachchi H.M."/>
            <person name="Berlin A."/>
            <person name="Brown A."/>
            <person name="Chapman S.B."/>
            <person name="Chen Z."/>
            <person name="Dunbar C."/>
            <person name="Freedman E."/>
            <person name="Gearin G."/>
            <person name="Gellesch M."/>
            <person name="Goldberg J."/>
            <person name="Griggs A."/>
            <person name="Gujja S."/>
            <person name="Heiman D."/>
            <person name="Howarth C."/>
            <person name="Larson L."/>
            <person name="Lui A."/>
            <person name="MacDonald P.J.P."/>
            <person name="Montmayeur A."/>
            <person name="Murphy C."/>
            <person name="Neiman D."/>
            <person name="Pearson M."/>
            <person name="Priest M."/>
            <person name="Roberts A."/>
            <person name="Saif S."/>
            <person name="Shea T."/>
            <person name="Shenoy N."/>
            <person name="Sisk P."/>
            <person name="Stolte C."/>
            <person name="Sykes S."/>
            <person name="Wortman J."/>
            <person name="Nusbaum C."/>
            <person name="Birren B."/>
        </authorList>
    </citation>
    <scope>NUCLEOTIDE SEQUENCE [LARGE SCALE GENOMIC DNA]</scope>
    <source>
        <strain evidence="1 2">WAL-18680</strain>
    </source>
</reference>
<sequence>MEAVADYHGRKGKNVKIQKEYLVCIDSDGCAIDSMNRKHTECFGPALVEVWGLEGMRDVVLDKWNEINLSTMTRGINRFKGLALILEQLHIEKEENVWAYTAWSEQAKELSNQALLEVCETCGNPVFERAARWSFLVNEKIEGLPVSMPFAAVRGCIDRMHREADISVVSSANEEAITDEWRSSGLMDHVDYLFSQSDGSKRDCIRSMIERGYEREHILMIGDAPGDYDAADFNGAWYYPILAGKEEESWERLMEYFELFVKGEFSAEIQRGLTLEMKRNLNET</sequence>
<dbReference type="Proteomes" id="UP000005384">
    <property type="component" value="Unassembled WGS sequence"/>
</dbReference>
<comment type="caution">
    <text evidence="1">The sequence shown here is derived from an EMBL/GenBank/DDBJ whole genome shotgun (WGS) entry which is preliminary data.</text>
</comment>
<dbReference type="CDD" id="cd01427">
    <property type="entry name" value="HAD_like"/>
    <property type="match status" value="1"/>
</dbReference>
<dbReference type="EMBL" id="ADLN01000020">
    <property type="protein sequence ID" value="EHI60444.1"/>
    <property type="molecule type" value="Genomic_DNA"/>
</dbReference>
<dbReference type="PATRIC" id="fig|742737.3.peg.1595"/>
<evidence type="ECO:0000313" key="1">
    <source>
        <dbReference type="EMBL" id="EHI60444.1"/>
    </source>
</evidence>
<dbReference type="InterPro" id="IPR036412">
    <property type="entry name" value="HAD-like_sf"/>
</dbReference>
<dbReference type="Gene3D" id="3.40.50.1000">
    <property type="entry name" value="HAD superfamily/HAD-like"/>
    <property type="match status" value="1"/>
</dbReference>
<dbReference type="InterPro" id="IPR023214">
    <property type="entry name" value="HAD_sf"/>
</dbReference>
<organism evidence="1 2">
    <name type="scientific">Hungatella hathewayi WAL-18680</name>
    <dbReference type="NCBI Taxonomy" id="742737"/>
    <lineage>
        <taxon>Bacteria</taxon>
        <taxon>Bacillati</taxon>
        <taxon>Bacillota</taxon>
        <taxon>Clostridia</taxon>
        <taxon>Lachnospirales</taxon>
        <taxon>Lachnospiraceae</taxon>
        <taxon>Hungatella</taxon>
    </lineage>
</organism>
<dbReference type="SUPFAM" id="SSF56784">
    <property type="entry name" value="HAD-like"/>
    <property type="match status" value="1"/>
</dbReference>
<protein>
    <recommendedName>
        <fullName evidence="3">Phosphoglycolate phosphatase</fullName>
    </recommendedName>
</protein>